<name>A0A0F8UPL1_9EURO</name>
<evidence type="ECO:0000256" key="1">
    <source>
        <dbReference type="ARBA" id="ARBA00023015"/>
    </source>
</evidence>
<comment type="caution">
    <text evidence="7">The sequence shown here is derived from an EMBL/GenBank/DDBJ whole genome shotgun (WGS) entry which is preliminary data.</text>
</comment>
<sequence length="626" mass="69463">MQPGFVARRTQFSSCDECRRLRVRCDNPKQGAGNGPGDISDSCARCLKRHRKCTFEWMNDVNRQAPKRRHRPRHQSVSSTASNITSPSREPESPNTPGLVNGALWHTACETATNVRASVATTDRAEFIGSPLDTLRPFDFYLLQAIYSTGFDAIFGSWMGRSESTTGEDHNSITDVCNRLDRWMMEMPHQDLPVPLNGVIREHSLEDRLADESLRSTIASFSARWLPLASQTPDAAPCYQGVVHALWRHARRDMLRVINRPSYRSMLALFLFALTPVPTGISEEEEADGISGQVCIHAALQQIQTLRARQRSLQFNGTKVSQPTKSHTIPAIPETVGASDFITAENIAYWAALTFDTSASLTLDCRSLLSSGSSVLKRNSRGACVYDMTDEHADEIIATGTAWKLLAWKLTAVFKEALRDGHDESEVLRAFSLVTEAIQQFHETYRPSLEACQRRMPFLSQQTKFRWYSLMLHYYLSILLLANVIEASDRLDLLADLEEANADAESVVVNTLMFGLHNTITLSVKMESDPFGSVGAAETSVTVLLVSIDPYPHHIVAGVQLVQKAIDRDRALGKISHGAHASLQSVLEKTLSHLPQCSKSVKAVRDMFSSKVLSHGAGQPSIPYPL</sequence>
<keyword evidence="2" id="KW-0238">DNA-binding</keyword>
<organism evidence="7 8">
    <name type="scientific">Aspergillus ochraceoroseus</name>
    <dbReference type="NCBI Taxonomy" id="138278"/>
    <lineage>
        <taxon>Eukaryota</taxon>
        <taxon>Fungi</taxon>
        <taxon>Dikarya</taxon>
        <taxon>Ascomycota</taxon>
        <taxon>Pezizomycotina</taxon>
        <taxon>Eurotiomycetes</taxon>
        <taxon>Eurotiomycetidae</taxon>
        <taxon>Eurotiales</taxon>
        <taxon>Aspergillaceae</taxon>
        <taxon>Aspergillus</taxon>
        <taxon>Aspergillus subgen. Nidulantes</taxon>
    </lineage>
</organism>
<dbReference type="EMBL" id="JYKN01001209">
    <property type="protein sequence ID" value="KKK21438.1"/>
    <property type="molecule type" value="Genomic_DNA"/>
</dbReference>
<dbReference type="InterPro" id="IPR001138">
    <property type="entry name" value="Zn2Cys6_DnaBD"/>
</dbReference>
<feature type="compositionally biased region" description="Basic residues" evidence="5">
    <location>
        <begin position="65"/>
        <end position="74"/>
    </location>
</feature>
<dbReference type="PROSITE" id="PS50048">
    <property type="entry name" value="ZN2_CY6_FUNGAL_2"/>
    <property type="match status" value="1"/>
</dbReference>
<dbReference type="SUPFAM" id="SSF57701">
    <property type="entry name" value="Zn2/Cys6 DNA-binding domain"/>
    <property type="match status" value="1"/>
</dbReference>
<evidence type="ECO:0000256" key="4">
    <source>
        <dbReference type="ARBA" id="ARBA00023242"/>
    </source>
</evidence>
<evidence type="ECO:0000313" key="8">
    <source>
        <dbReference type="Proteomes" id="UP000034947"/>
    </source>
</evidence>
<dbReference type="AlphaFoldDB" id="A0A0F8UPL1"/>
<accession>A0A0F8UPL1</accession>
<dbReference type="InterPro" id="IPR036864">
    <property type="entry name" value="Zn2-C6_fun-type_DNA-bd_sf"/>
</dbReference>
<evidence type="ECO:0000259" key="6">
    <source>
        <dbReference type="PROSITE" id="PS50048"/>
    </source>
</evidence>
<dbReference type="CDD" id="cd00067">
    <property type="entry name" value="GAL4"/>
    <property type="match status" value="1"/>
</dbReference>
<keyword evidence="3" id="KW-0804">Transcription</keyword>
<proteinExistence type="predicted"/>
<dbReference type="GO" id="GO:0008270">
    <property type="term" value="F:zinc ion binding"/>
    <property type="evidence" value="ECO:0007669"/>
    <property type="project" value="InterPro"/>
</dbReference>
<protein>
    <recommendedName>
        <fullName evidence="6">Zn(2)-C6 fungal-type domain-containing protein</fullName>
    </recommendedName>
</protein>
<keyword evidence="8" id="KW-1185">Reference proteome</keyword>
<evidence type="ECO:0000313" key="7">
    <source>
        <dbReference type="EMBL" id="KKK21438.1"/>
    </source>
</evidence>
<dbReference type="GO" id="GO:0003677">
    <property type="term" value="F:DNA binding"/>
    <property type="evidence" value="ECO:0007669"/>
    <property type="project" value="UniProtKB-KW"/>
</dbReference>
<reference evidence="7 8" key="1">
    <citation type="submission" date="2015-02" db="EMBL/GenBank/DDBJ databases">
        <title>Draft Genome Sequences of Two Closely-Related Aflatoxigenic Aspergillus Species Obtained from the Cote d'Ivoire.</title>
        <authorList>
            <person name="Moore G.G."/>
            <person name="Beltz S.B."/>
            <person name="Mack B.M."/>
        </authorList>
    </citation>
    <scope>NUCLEOTIDE SEQUENCE [LARGE SCALE GENOMIC DNA]</scope>
    <source>
        <strain evidence="7 8">SRRC1432</strain>
    </source>
</reference>
<keyword evidence="4" id="KW-0539">Nucleus</keyword>
<keyword evidence="1" id="KW-0805">Transcription regulation</keyword>
<gene>
    <name evidence="7" type="ORF">AOCH_000112</name>
</gene>
<dbReference type="OrthoDB" id="5958943at2759"/>
<dbReference type="Proteomes" id="UP000034947">
    <property type="component" value="Unassembled WGS sequence"/>
</dbReference>
<dbReference type="VEuPathDB" id="FungiDB:P175DRAFT_0426614"/>
<evidence type="ECO:0000256" key="2">
    <source>
        <dbReference type="ARBA" id="ARBA00023125"/>
    </source>
</evidence>
<feature type="domain" description="Zn(2)-C6 fungal-type" evidence="6">
    <location>
        <begin position="14"/>
        <end position="55"/>
    </location>
</feature>
<evidence type="ECO:0000256" key="3">
    <source>
        <dbReference type="ARBA" id="ARBA00023163"/>
    </source>
</evidence>
<feature type="region of interest" description="Disordered" evidence="5">
    <location>
        <begin position="64"/>
        <end position="98"/>
    </location>
</feature>
<feature type="compositionally biased region" description="Polar residues" evidence="5">
    <location>
        <begin position="75"/>
        <end position="98"/>
    </location>
</feature>
<dbReference type="GO" id="GO:0000981">
    <property type="term" value="F:DNA-binding transcription factor activity, RNA polymerase II-specific"/>
    <property type="evidence" value="ECO:0007669"/>
    <property type="project" value="InterPro"/>
</dbReference>
<dbReference type="Gene3D" id="4.10.240.10">
    <property type="entry name" value="Zn(2)-C6 fungal-type DNA-binding domain"/>
    <property type="match status" value="1"/>
</dbReference>
<evidence type="ECO:0000256" key="5">
    <source>
        <dbReference type="SAM" id="MobiDB-lite"/>
    </source>
</evidence>